<dbReference type="Proteomes" id="UP000198889">
    <property type="component" value="Unassembled WGS sequence"/>
</dbReference>
<evidence type="ECO:0000256" key="9">
    <source>
        <dbReference type="ARBA" id="ARBA00023295"/>
    </source>
</evidence>
<evidence type="ECO:0000256" key="2">
    <source>
        <dbReference type="ARBA" id="ARBA00022475"/>
    </source>
</evidence>
<evidence type="ECO:0000256" key="13">
    <source>
        <dbReference type="RuleBase" id="RU361153"/>
    </source>
</evidence>
<comment type="function">
    <text evidence="11">Glucosidase involved in the degradation of cellulosic biomass. Active on lichenan.</text>
</comment>
<dbReference type="InterPro" id="IPR050386">
    <property type="entry name" value="Glycosyl_hydrolase_5"/>
</dbReference>
<dbReference type="GO" id="GO:0071555">
    <property type="term" value="P:cell wall organization"/>
    <property type="evidence" value="ECO:0007669"/>
    <property type="project" value="UniProtKB-KW"/>
</dbReference>
<evidence type="ECO:0000256" key="12">
    <source>
        <dbReference type="ARBA" id="ARBA00041260"/>
    </source>
</evidence>
<dbReference type="GO" id="GO:0008422">
    <property type="term" value="F:beta-glucosidase activity"/>
    <property type="evidence" value="ECO:0007669"/>
    <property type="project" value="TreeGrafter"/>
</dbReference>
<evidence type="ECO:0000256" key="11">
    <source>
        <dbReference type="ARBA" id="ARBA00037126"/>
    </source>
</evidence>
<evidence type="ECO:0000256" key="7">
    <source>
        <dbReference type="ARBA" id="ARBA00023136"/>
    </source>
</evidence>
<feature type="signal peptide" evidence="14">
    <location>
        <begin position="1"/>
        <end position="21"/>
    </location>
</feature>
<evidence type="ECO:0000256" key="5">
    <source>
        <dbReference type="ARBA" id="ARBA00022968"/>
    </source>
</evidence>
<keyword evidence="14" id="KW-0732">Signal</keyword>
<evidence type="ECO:0000256" key="14">
    <source>
        <dbReference type="SAM" id="SignalP"/>
    </source>
</evidence>
<evidence type="ECO:0000256" key="1">
    <source>
        <dbReference type="ARBA" id="ARBA00004401"/>
    </source>
</evidence>
<evidence type="ECO:0000256" key="6">
    <source>
        <dbReference type="ARBA" id="ARBA00022989"/>
    </source>
</evidence>
<keyword evidence="6" id="KW-1133">Transmembrane helix</keyword>
<dbReference type="GO" id="GO:0005576">
    <property type="term" value="C:extracellular region"/>
    <property type="evidence" value="ECO:0007669"/>
    <property type="project" value="TreeGrafter"/>
</dbReference>
<keyword evidence="8" id="KW-0325">Glycoprotein</keyword>
<proteinExistence type="inferred from homology"/>
<comment type="subcellular location">
    <subcellularLocation>
        <location evidence="1">Cell membrane</location>
        <topology evidence="1">Single-pass type II membrane protein</topology>
    </subcellularLocation>
</comment>
<reference evidence="17" key="1">
    <citation type="submission" date="2016-10" db="EMBL/GenBank/DDBJ databases">
        <authorList>
            <person name="Varghese N."/>
            <person name="Submissions S."/>
        </authorList>
    </citation>
    <scope>NUCLEOTIDE SEQUENCE [LARGE SCALE GENOMIC DNA]</scope>
    <source>
        <strain evidence="17">CGMCC 1.1761</strain>
    </source>
</reference>
<evidence type="ECO:0000313" key="17">
    <source>
        <dbReference type="Proteomes" id="UP000198889"/>
    </source>
</evidence>
<dbReference type="PANTHER" id="PTHR31297">
    <property type="entry name" value="GLUCAN ENDO-1,6-BETA-GLUCOSIDASE B"/>
    <property type="match status" value="1"/>
</dbReference>
<name>A0A1G4R7H6_9HYPH</name>
<dbReference type="Gene3D" id="3.20.20.80">
    <property type="entry name" value="Glycosidases"/>
    <property type="match status" value="1"/>
</dbReference>
<dbReference type="GO" id="GO:0009251">
    <property type="term" value="P:glucan catabolic process"/>
    <property type="evidence" value="ECO:0007669"/>
    <property type="project" value="TreeGrafter"/>
</dbReference>
<gene>
    <name evidence="16" type="ORF">SAMN05660859_1425</name>
</gene>
<dbReference type="InterPro" id="IPR018087">
    <property type="entry name" value="Glyco_hydro_5_CS"/>
</dbReference>
<evidence type="ECO:0000256" key="3">
    <source>
        <dbReference type="ARBA" id="ARBA00022692"/>
    </source>
</evidence>
<comment type="similarity">
    <text evidence="13">Belongs to the glycosyl hydrolase 5 (cellulase A) family.</text>
</comment>
<keyword evidence="2" id="KW-1003">Cell membrane</keyword>
<dbReference type="Pfam" id="PF00150">
    <property type="entry name" value="Cellulase"/>
    <property type="match status" value="1"/>
</dbReference>
<dbReference type="PANTHER" id="PTHR31297:SF34">
    <property type="entry name" value="GLUCAN 1,3-BETA-GLUCOSIDASE 2"/>
    <property type="match status" value="1"/>
</dbReference>
<organism evidence="16 17">
    <name type="scientific">Ancylobacter rudongensis</name>
    <dbReference type="NCBI Taxonomy" id="177413"/>
    <lineage>
        <taxon>Bacteria</taxon>
        <taxon>Pseudomonadati</taxon>
        <taxon>Pseudomonadota</taxon>
        <taxon>Alphaproteobacteria</taxon>
        <taxon>Hyphomicrobiales</taxon>
        <taxon>Xanthobacteraceae</taxon>
        <taxon>Ancylobacter</taxon>
    </lineage>
</organism>
<dbReference type="GO" id="GO:0009986">
    <property type="term" value="C:cell surface"/>
    <property type="evidence" value="ECO:0007669"/>
    <property type="project" value="TreeGrafter"/>
</dbReference>
<evidence type="ECO:0000313" key="16">
    <source>
        <dbReference type="EMBL" id="SCW52687.1"/>
    </source>
</evidence>
<keyword evidence="7" id="KW-0472">Membrane</keyword>
<dbReference type="PROSITE" id="PS00659">
    <property type="entry name" value="GLYCOSYL_HYDROL_F5"/>
    <property type="match status" value="1"/>
</dbReference>
<keyword evidence="5" id="KW-0735">Signal-anchor</keyword>
<evidence type="ECO:0000256" key="4">
    <source>
        <dbReference type="ARBA" id="ARBA00022801"/>
    </source>
</evidence>
<dbReference type="STRING" id="177413.SAMN05660859_1425"/>
<sequence length="465" mass="51155">MIRCALPLATALLLAAAPALALTEPPAAPAAPSVTPGAAALPAAPGFIRAEGTRFVNPDGSTFHIKGMSFGNWLLPEGYMFKFTVQRSPQDIEDVIEYLAGPEEAARFWKDFREAYIQEDDVAFLAASGFTTVRVPLHWKFFLDPANPDQVDPDGEGWARIDRLVGWAKAHGIKLILDIHAAPGGQTGVNHDDGVGYPLTFYVPEYRRRTLTMWRAIAERYKDETAVLGYDLLNEPITPYHDTDFLNSRLEPFYRELVEAIRAVDPNHPIMLAGAQWSTNFDVFGPPFADNLGYTYHMFWAGPQRSSIQKYVNFANRWQVPIFIGETGELNDDWNEKFRTLNERFGLGWSFWTYKNLDTPSTVSSITRPQGWDAIALFGSVPKSQWEGMEKPSREAVAATLRDYIAKARFANTTIRASYVASLGLTATCPRLASAETGAAAQVPSTTLAAATPGAGVGGPITSCP</sequence>
<protein>
    <recommendedName>
        <fullName evidence="12">Exo-1,3-beta-glucanase D</fullName>
    </recommendedName>
</protein>
<dbReference type="InterPro" id="IPR017853">
    <property type="entry name" value="GH"/>
</dbReference>
<evidence type="ECO:0000256" key="10">
    <source>
        <dbReference type="ARBA" id="ARBA00023316"/>
    </source>
</evidence>
<dbReference type="AlphaFoldDB" id="A0A1G4R7H6"/>
<keyword evidence="17" id="KW-1185">Reference proteome</keyword>
<keyword evidence="4 13" id="KW-0378">Hydrolase</keyword>
<keyword evidence="3" id="KW-0812">Transmembrane</keyword>
<dbReference type="RefSeq" id="WP_091437308.1">
    <property type="nucleotide sequence ID" value="NZ_FMTP01000002.1"/>
</dbReference>
<keyword evidence="9 13" id="KW-0326">Glycosidase</keyword>
<evidence type="ECO:0000256" key="8">
    <source>
        <dbReference type="ARBA" id="ARBA00023180"/>
    </source>
</evidence>
<dbReference type="InterPro" id="IPR001547">
    <property type="entry name" value="Glyco_hydro_5"/>
</dbReference>
<feature type="chain" id="PRO_5011608223" description="Exo-1,3-beta-glucanase D" evidence="14">
    <location>
        <begin position="22"/>
        <end position="465"/>
    </location>
</feature>
<accession>A0A1G4R7H6</accession>
<feature type="domain" description="Glycoside hydrolase family 5" evidence="15">
    <location>
        <begin position="116"/>
        <end position="356"/>
    </location>
</feature>
<dbReference type="EMBL" id="FMTP01000002">
    <property type="protein sequence ID" value="SCW52687.1"/>
    <property type="molecule type" value="Genomic_DNA"/>
</dbReference>
<dbReference type="GO" id="GO:0005886">
    <property type="term" value="C:plasma membrane"/>
    <property type="evidence" value="ECO:0007669"/>
    <property type="project" value="UniProtKB-SubCell"/>
</dbReference>
<keyword evidence="10" id="KW-0961">Cell wall biogenesis/degradation</keyword>
<evidence type="ECO:0000259" key="15">
    <source>
        <dbReference type="Pfam" id="PF00150"/>
    </source>
</evidence>
<dbReference type="SUPFAM" id="SSF51445">
    <property type="entry name" value="(Trans)glycosidases"/>
    <property type="match status" value="1"/>
</dbReference>